<dbReference type="GO" id="GO:0008138">
    <property type="term" value="F:protein tyrosine/serine/threonine phosphatase activity"/>
    <property type="evidence" value="ECO:0007669"/>
    <property type="project" value="UniProtKB-UniRule"/>
</dbReference>
<comment type="catalytic activity">
    <reaction evidence="7">
        <text>O-phospho-L-tyrosyl-[protein] + H2O = L-tyrosyl-[protein] + phosphate</text>
        <dbReference type="Rhea" id="RHEA:10684"/>
        <dbReference type="Rhea" id="RHEA-COMP:10136"/>
        <dbReference type="Rhea" id="RHEA-COMP:20101"/>
        <dbReference type="ChEBI" id="CHEBI:15377"/>
        <dbReference type="ChEBI" id="CHEBI:43474"/>
        <dbReference type="ChEBI" id="CHEBI:46858"/>
        <dbReference type="ChEBI" id="CHEBI:61978"/>
        <dbReference type="EC" id="3.1.3.48"/>
    </reaction>
</comment>
<dbReference type="PROSITE" id="PS00383">
    <property type="entry name" value="TYR_PHOSPHATASE_1"/>
    <property type="match status" value="1"/>
</dbReference>
<dbReference type="GO" id="GO:0005737">
    <property type="term" value="C:cytoplasm"/>
    <property type="evidence" value="ECO:0007669"/>
    <property type="project" value="TreeGrafter"/>
</dbReference>
<organism evidence="10 11">
    <name type="scientific">Pelobates cultripes</name>
    <name type="common">Western spadefoot toad</name>
    <dbReference type="NCBI Taxonomy" id="61616"/>
    <lineage>
        <taxon>Eukaryota</taxon>
        <taxon>Metazoa</taxon>
        <taxon>Chordata</taxon>
        <taxon>Craniata</taxon>
        <taxon>Vertebrata</taxon>
        <taxon>Euteleostomi</taxon>
        <taxon>Amphibia</taxon>
        <taxon>Batrachia</taxon>
        <taxon>Anura</taxon>
        <taxon>Pelobatoidea</taxon>
        <taxon>Pelobatidae</taxon>
        <taxon>Pelobates</taxon>
    </lineage>
</organism>
<comment type="similarity">
    <text evidence="1 7">Belongs to the protein-tyrosine phosphatase family. Non-receptor class dual specificity subfamily.</text>
</comment>
<dbReference type="InterPro" id="IPR000340">
    <property type="entry name" value="Dual-sp_phosphatase_cat-dom"/>
</dbReference>
<keyword evidence="11" id="KW-1185">Reference proteome</keyword>
<protein>
    <recommendedName>
        <fullName evidence="7">Dual specificity protein phosphatase</fullName>
        <ecNumber evidence="7">3.1.3.16</ecNumber>
        <ecNumber evidence="7">3.1.3.48</ecNumber>
    </recommendedName>
</protein>
<dbReference type="EMBL" id="OW240922">
    <property type="protein sequence ID" value="CAH2321683.1"/>
    <property type="molecule type" value="Genomic_DNA"/>
</dbReference>
<comment type="catalytic activity">
    <reaction evidence="5 7">
        <text>O-phospho-L-threonyl-[protein] + H2O = L-threonyl-[protein] + phosphate</text>
        <dbReference type="Rhea" id="RHEA:47004"/>
        <dbReference type="Rhea" id="RHEA-COMP:11060"/>
        <dbReference type="Rhea" id="RHEA-COMP:11605"/>
        <dbReference type="ChEBI" id="CHEBI:15377"/>
        <dbReference type="ChEBI" id="CHEBI:30013"/>
        <dbReference type="ChEBI" id="CHEBI:43474"/>
        <dbReference type="ChEBI" id="CHEBI:61977"/>
        <dbReference type="EC" id="3.1.3.16"/>
    </reaction>
</comment>
<accession>A0AAD1TD01</accession>
<dbReference type="EC" id="3.1.3.16" evidence="7"/>
<dbReference type="PRINTS" id="PR01909">
    <property type="entry name" value="ADSPHPHTASEA"/>
</dbReference>
<dbReference type="Pfam" id="PF00782">
    <property type="entry name" value="DSPc"/>
    <property type="match status" value="1"/>
</dbReference>
<dbReference type="InterPro" id="IPR016130">
    <property type="entry name" value="Tyr_Pase_AS"/>
</dbReference>
<dbReference type="AlphaFoldDB" id="A0AAD1TD01"/>
<keyword evidence="3 7" id="KW-0904">Protein phosphatase</keyword>
<evidence type="ECO:0000256" key="2">
    <source>
        <dbReference type="ARBA" id="ARBA00022801"/>
    </source>
</evidence>
<dbReference type="PANTHER" id="PTHR45682">
    <property type="entry name" value="AGAP008228-PA"/>
    <property type="match status" value="1"/>
</dbReference>
<evidence type="ECO:0000256" key="6">
    <source>
        <dbReference type="PIRSR" id="PIRSR620405-1"/>
    </source>
</evidence>
<name>A0AAD1TD01_PELCU</name>
<evidence type="ECO:0000313" key="10">
    <source>
        <dbReference type="EMBL" id="CAH2321683.1"/>
    </source>
</evidence>
<feature type="domain" description="Tyrosine-protein phosphatase" evidence="8">
    <location>
        <begin position="54"/>
        <end position="206"/>
    </location>
</feature>
<dbReference type="InterPro" id="IPR020405">
    <property type="entry name" value="Atypical_DUSP_subfamA"/>
</dbReference>
<evidence type="ECO:0000256" key="5">
    <source>
        <dbReference type="ARBA" id="ARBA00048336"/>
    </source>
</evidence>
<comment type="catalytic activity">
    <reaction evidence="4 7">
        <text>O-phospho-L-seryl-[protein] + H2O = L-seryl-[protein] + phosphate</text>
        <dbReference type="Rhea" id="RHEA:20629"/>
        <dbReference type="Rhea" id="RHEA-COMP:9863"/>
        <dbReference type="Rhea" id="RHEA-COMP:11604"/>
        <dbReference type="ChEBI" id="CHEBI:15377"/>
        <dbReference type="ChEBI" id="CHEBI:29999"/>
        <dbReference type="ChEBI" id="CHEBI:43474"/>
        <dbReference type="ChEBI" id="CHEBI:83421"/>
        <dbReference type="EC" id="3.1.3.16"/>
    </reaction>
</comment>
<reference evidence="10" key="1">
    <citation type="submission" date="2022-03" db="EMBL/GenBank/DDBJ databases">
        <authorList>
            <person name="Alioto T."/>
            <person name="Alioto T."/>
            <person name="Gomez Garrido J."/>
        </authorList>
    </citation>
    <scope>NUCLEOTIDE SEQUENCE</scope>
</reference>
<evidence type="ECO:0000313" key="11">
    <source>
        <dbReference type="Proteomes" id="UP001295444"/>
    </source>
</evidence>
<dbReference type="Proteomes" id="UP001295444">
    <property type="component" value="Chromosome 11"/>
</dbReference>
<dbReference type="GO" id="GO:0004722">
    <property type="term" value="F:protein serine/threonine phosphatase activity"/>
    <property type="evidence" value="ECO:0007669"/>
    <property type="project" value="UniProtKB-EC"/>
</dbReference>
<dbReference type="SMART" id="SM00195">
    <property type="entry name" value="DSPc"/>
    <property type="match status" value="1"/>
</dbReference>
<dbReference type="PANTHER" id="PTHR45682:SF19">
    <property type="entry name" value="DUAL SPECIFICITY PROTEIN PHOSPHATASE 3-LIKE ISOFORM X2"/>
    <property type="match status" value="1"/>
</dbReference>
<dbReference type="GO" id="GO:0043409">
    <property type="term" value="P:negative regulation of MAPK cascade"/>
    <property type="evidence" value="ECO:0007669"/>
    <property type="project" value="TreeGrafter"/>
</dbReference>
<keyword evidence="2 7" id="KW-0378">Hydrolase</keyword>
<sequence>MCPNKLDCQETVPQEQSRRRLEMPVRAMTEQRYRTPSIRDLENVLYLRNNTFSHVDEIVPNLYLGDSTGVSKGIMDDFMLKGLGITHILNAAHGQCGVNVKAGFYADIPICYYGIKAIDDPSFNLSVFFNSTAKFIKEGLESPLGKVLVHCAMGISRSSTLVIAFLMIHRRLSVMDAIKLVVEKRYIRPNNGFLAQLIQLDKQLRHSGV</sequence>
<evidence type="ECO:0000256" key="3">
    <source>
        <dbReference type="ARBA" id="ARBA00022912"/>
    </source>
</evidence>
<dbReference type="EC" id="3.1.3.48" evidence="7"/>
<evidence type="ECO:0000256" key="1">
    <source>
        <dbReference type="ARBA" id="ARBA00008601"/>
    </source>
</evidence>
<dbReference type="InterPro" id="IPR000387">
    <property type="entry name" value="Tyr_Pase_dom"/>
</dbReference>
<gene>
    <name evidence="10" type="ORF">PECUL_23A010449</name>
</gene>
<dbReference type="GO" id="GO:0033549">
    <property type="term" value="F:MAP kinase phosphatase activity"/>
    <property type="evidence" value="ECO:0007669"/>
    <property type="project" value="TreeGrafter"/>
</dbReference>
<feature type="domain" description="Tyrosine specific protein phosphatases" evidence="9">
    <location>
        <begin position="126"/>
        <end position="185"/>
    </location>
</feature>
<comment type="function">
    <text evidence="7">Dual specificity phosphatase able to dephosphorylate phosphotyrosine, phosphoserine and phosphothreonine residues, with a preference for phosphotyrosine as a substrate.</text>
</comment>
<feature type="active site" description="Phosphocysteine intermediate" evidence="6">
    <location>
        <position position="151"/>
    </location>
</feature>
<dbReference type="SUPFAM" id="SSF52799">
    <property type="entry name" value="(Phosphotyrosine protein) phosphatases II"/>
    <property type="match status" value="1"/>
</dbReference>
<evidence type="ECO:0000259" key="9">
    <source>
        <dbReference type="PROSITE" id="PS50056"/>
    </source>
</evidence>
<dbReference type="GO" id="GO:0004725">
    <property type="term" value="F:protein tyrosine phosphatase activity"/>
    <property type="evidence" value="ECO:0007669"/>
    <property type="project" value="UniProtKB-EC"/>
</dbReference>
<evidence type="ECO:0000256" key="4">
    <source>
        <dbReference type="ARBA" id="ARBA00047761"/>
    </source>
</evidence>
<evidence type="ECO:0000259" key="8">
    <source>
        <dbReference type="PROSITE" id="PS50054"/>
    </source>
</evidence>
<dbReference type="PROSITE" id="PS50054">
    <property type="entry name" value="TYR_PHOSPHATASE_DUAL"/>
    <property type="match status" value="1"/>
</dbReference>
<dbReference type="Gene3D" id="3.90.190.10">
    <property type="entry name" value="Protein tyrosine phosphatase superfamily"/>
    <property type="match status" value="1"/>
</dbReference>
<dbReference type="PROSITE" id="PS50056">
    <property type="entry name" value="TYR_PHOSPHATASE_2"/>
    <property type="match status" value="1"/>
</dbReference>
<dbReference type="InterPro" id="IPR029021">
    <property type="entry name" value="Prot-tyrosine_phosphatase-like"/>
</dbReference>
<proteinExistence type="inferred from homology"/>
<evidence type="ECO:0000256" key="7">
    <source>
        <dbReference type="RuleBase" id="RU366038"/>
    </source>
</evidence>
<dbReference type="InterPro" id="IPR020422">
    <property type="entry name" value="TYR_PHOSPHATASE_DUAL_dom"/>
</dbReference>